<feature type="domain" description="Mammalian cell entry C-terminal" evidence="3">
    <location>
        <begin position="116"/>
        <end position="295"/>
    </location>
</feature>
<reference evidence="4 5" key="1">
    <citation type="submission" date="2019-03" db="EMBL/GenBank/DDBJ databases">
        <title>Genomic Encyclopedia of Type Strains, Phase IV (KMG-IV): sequencing the most valuable type-strain genomes for metagenomic binning, comparative biology and taxonomic classification.</title>
        <authorList>
            <person name="Goeker M."/>
        </authorList>
    </citation>
    <scope>NUCLEOTIDE SEQUENCE [LARGE SCALE GENOMIC DNA]</scope>
    <source>
        <strain evidence="4 5">DSM 45765</strain>
    </source>
</reference>
<dbReference type="Pfam" id="PF02470">
    <property type="entry name" value="MlaD"/>
    <property type="match status" value="1"/>
</dbReference>
<dbReference type="OrthoDB" id="4516955at2"/>
<sequence>MPAAYPGSRLATIVSTCCVLVLLLTGALWWVTLDRTGTVLIAHFSRTVGVYPGSDVRILGIKVGSVESVRPHGSEVVVELSVQRTVPVPDDVRAAVVSPTMVSDRYVQLTPAYESGPKVASGTVLRGDRTAVPMELDDLYDSVDQLSTTLGPEGANADGALADAIDTAARNLSGNGEQLGTTIRELGKAANTLSNSRGDLFATVENLNEFAETLVRSDGELRTFSNRLDSVSGYLAEDSGKLGAALRSLGVAMSDVQGFLADNKDLIKSNIDKLAPVTEVLVEQRAAIAEILEVAPVGATNFLNTYDAASGSFSVRGALNDLAYPPVLMVCRLIKAGTPRQLPQVLGDICEQLAPLVDDLTGLPSAAEVLGAIQQGELPPLPLPLADQLLGGLPMPTGQGGGG</sequence>
<gene>
    <name evidence="4" type="ORF">EV191_11632</name>
</gene>
<dbReference type="InterPro" id="IPR024516">
    <property type="entry name" value="Mce_C"/>
</dbReference>
<evidence type="ECO:0000313" key="4">
    <source>
        <dbReference type="EMBL" id="TCP45390.1"/>
    </source>
</evidence>
<name>A0A4R2Q922_9PSEU</name>
<dbReference type="AlphaFoldDB" id="A0A4R2Q922"/>
<organism evidence="4 5">
    <name type="scientific">Tamaricihabitans halophyticus</name>
    <dbReference type="NCBI Taxonomy" id="1262583"/>
    <lineage>
        <taxon>Bacteria</taxon>
        <taxon>Bacillati</taxon>
        <taxon>Actinomycetota</taxon>
        <taxon>Actinomycetes</taxon>
        <taxon>Pseudonocardiales</taxon>
        <taxon>Pseudonocardiaceae</taxon>
        <taxon>Tamaricihabitans</taxon>
    </lineage>
</organism>
<dbReference type="InterPro" id="IPR052336">
    <property type="entry name" value="MlaD_Phospholipid_Transporter"/>
</dbReference>
<evidence type="ECO:0000259" key="3">
    <source>
        <dbReference type="Pfam" id="PF11887"/>
    </source>
</evidence>
<keyword evidence="5" id="KW-1185">Reference proteome</keyword>
<feature type="domain" description="Mce/MlaD" evidence="2">
    <location>
        <begin position="39"/>
        <end position="111"/>
    </location>
</feature>
<keyword evidence="1" id="KW-1133">Transmembrane helix</keyword>
<dbReference type="EMBL" id="SLXQ01000016">
    <property type="protein sequence ID" value="TCP45390.1"/>
    <property type="molecule type" value="Genomic_DNA"/>
</dbReference>
<proteinExistence type="predicted"/>
<dbReference type="GO" id="GO:0005576">
    <property type="term" value="C:extracellular region"/>
    <property type="evidence" value="ECO:0007669"/>
    <property type="project" value="TreeGrafter"/>
</dbReference>
<comment type="caution">
    <text evidence="4">The sequence shown here is derived from an EMBL/GenBank/DDBJ whole genome shotgun (WGS) entry which is preliminary data.</text>
</comment>
<dbReference type="InterPro" id="IPR003399">
    <property type="entry name" value="Mce/MlaD"/>
</dbReference>
<accession>A0A4R2Q922</accession>
<dbReference type="InterPro" id="IPR005693">
    <property type="entry name" value="Mce"/>
</dbReference>
<dbReference type="Proteomes" id="UP000294911">
    <property type="component" value="Unassembled WGS sequence"/>
</dbReference>
<dbReference type="PANTHER" id="PTHR33371">
    <property type="entry name" value="INTERMEMBRANE PHOSPHOLIPID TRANSPORT SYSTEM BINDING PROTEIN MLAD-RELATED"/>
    <property type="match status" value="1"/>
</dbReference>
<dbReference type="RefSeq" id="WP_132880030.1">
    <property type="nucleotide sequence ID" value="NZ_SLXQ01000016.1"/>
</dbReference>
<evidence type="ECO:0000313" key="5">
    <source>
        <dbReference type="Proteomes" id="UP000294911"/>
    </source>
</evidence>
<protein>
    <submittedName>
        <fullName evidence="4">Virulence factor Mce-like protein</fullName>
    </submittedName>
</protein>
<keyword evidence="1" id="KW-0472">Membrane</keyword>
<dbReference type="PANTHER" id="PTHR33371:SF4">
    <property type="entry name" value="INTERMEMBRANE PHOSPHOLIPID TRANSPORT SYSTEM BINDING PROTEIN MLAD"/>
    <property type="match status" value="1"/>
</dbReference>
<dbReference type="NCBIfam" id="TIGR00996">
    <property type="entry name" value="Mtu_fam_mce"/>
    <property type="match status" value="1"/>
</dbReference>
<keyword evidence="1" id="KW-0812">Transmembrane</keyword>
<feature type="transmembrane region" description="Helical" evidence="1">
    <location>
        <begin position="12"/>
        <end position="31"/>
    </location>
</feature>
<dbReference type="Pfam" id="PF11887">
    <property type="entry name" value="Mce4_CUP1"/>
    <property type="match status" value="1"/>
</dbReference>
<evidence type="ECO:0000259" key="2">
    <source>
        <dbReference type="Pfam" id="PF02470"/>
    </source>
</evidence>
<evidence type="ECO:0000256" key="1">
    <source>
        <dbReference type="SAM" id="Phobius"/>
    </source>
</evidence>